<evidence type="ECO:0000256" key="9">
    <source>
        <dbReference type="ARBA" id="ARBA00022840"/>
    </source>
</evidence>
<dbReference type="Pfam" id="PF09202">
    <property type="entry name" value="Rio2_N"/>
    <property type="match status" value="1"/>
</dbReference>
<dbReference type="Gene3D" id="1.10.510.10">
    <property type="entry name" value="Transferase(Phosphotransferase) domain 1"/>
    <property type="match status" value="1"/>
</dbReference>
<evidence type="ECO:0000256" key="12">
    <source>
        <dbReference type="ARBA" id="ARBA00048679"/>
    </source>
</evidence>
<evidence type="ECO:0000256" key="4">
    <source>
        <dbReference type="ARBA" id="ARBA00022527"/>
    </source>
</evidence>
<dbReference type="InterPro" id="IPR015285">
    <property type="entry name" value="RIO2_wHTH_N"/>
</dbReference>
<keyword evidence="7" id="KW-0547">Nucleotide-binding</keyword>
<dbReference type="InterPro" id="IPR036388">
    <property type="entry name" value="WH-like_DNA-bd_sf"/>
</dbReference>
<comment type="cofactor">
    <cofactor evidence="1">
        <name>Mg(2+)</name>
        <dbReference type="ChEBI" id="CHEBI:18420"/>
    </cofactor>
</comment>
<evidence type="ECO:0000256" key="11">
    <source>
        <dbReference type="ARBA" id="ARBA00047899"/>
    </source>
</evidence>
<dbReference type="GO" id="GO:0005829">
    <property type="term" value="C:cytosol"/>
    <property type="evidence" value="ECO:0007669"/>
    <property type="project" value="TreeGrafter"/>
</dbReference>
<protein>
    <recommendedName>
        <fullName evidence="3">non-specific serine/threonine protein kinase</fullName>
        <ecNumber evidence="3">2.7.11.1</ecNumber>
    </recommendedName>
</protein>
<accession>A0A8J7RHC6</accession>
<dbReference type="Proteomes" id="UP000740329">
    <property type="component" value="Unassembled WGS sequence"/>
</dbReference>
<evidence type="ECO:0000259" key="13">
    <source>
        <dbReference type="PROSITE" id="PS50011"/>
    </source>
</evidence>
<organism evidence="14 15">
    <name type="scientific">Methanococcus voltae</name>
    <dbReference type="NCBI Taxonomy" id="2188"/>
    <lineage>
        <taxon>Archaea</taxon>
        <taxon>Methanobacteriati</taxon>
        <taxon>Methanobacteriota</taxon>
        <taxon>Methanomada group</taxon>
        <taxon>Methanococci</taxon>
        <taxon>Methanococcales</taxon>
        <taxon>Methanococcaceae</taxon>
        <taxon>Methanococcus</taxon>
    </lineage>
</organism>
<evidence type="ECO:0000256" key="2">
    <source>
        <dbReference type="ARBA" id="ARBA00009196"/>
    </source>
</evidence>
<feature type="domain" description="Protein kinase" evidence="13">
    <location>
        <begin position="86"/>
        <end position="298"/>
    </location>
</feature>
<dbReference type="GO" id="GO:0030490">
    <property type="term" value="P:maturation of SSU-rRNA"/>
    <property type="evidence" value="ECO:0007669"/>
    <property type="project" value="TreeGrafter"/>
</dbReference>
<dbReference type="InterPro" id="IPR018934">
    <property type="entry name" value="RIO_dom"/>
</dbReference>
<evidence type="ECO:0000313" key="15">
    <source>
        <dbReference type="Proteomes" id="UP000740329"/>
    </source>
</evidence>
<comment type="similarity">
    <text evidence="2">Belongs to the protein kinase superfamily. RIO-type Ser/Thr kinase family.</text>
</comment>
<comment type="catalytic activity">
    <reaction evidence="11">
        <text>L-threonyl-[protein] + ATP = O-phospho-L-threonyl-[protein] + ADP + H(+)</text>
        <dbReference type="Rhea" id="RHEA:46608"/>
        <dbReference type="Rhea" id="RHEA-COMP:11060"/>
        <dbReference type="Rhea" id="RHEA-COMP:11605"/>
        <dbReference type="ChEBI" id="CHEBI:15378"/>
        <dbReference type="ChEBI" id="CHEBI:30013"/>
        <dbReference type="ChEBI" id="CHEBI:30616"/>
        <dbReference type="ChEBI" id="CHEBI:61977"/>
        <dbReference type="ChEBI" id="CHEBI:456216"/>
        <dbReference type="EC" id="2.7.11.1"/>
    </reaction>
</comment>
<dbReference type="InterPro" id="IPR011009">
    <property type="entry name" value="Kinase-like_dom_sf"/>
</dbReference>
<comment type="catalytic activity">
    <reaction evidence="12">
        <text>L-seryl-[protein] + ATP = O-phospho-L-seryl-[protein] + ADP + H(+)</text>
        <dbReference type="Rhea" id="RHEA:17989"/>
        <dbReference type="Rhea" id="RHEA-COMP:9863"/>
        <dbReference type="Rhea" id="RHEA-COMP:11604"/>
        <dbReference type="ChEBI" id="CHEBI:15378"/>
        <dbReference type="ChEBI" id="CHEBI:29999"/>
        <dbReference type="ChEBI" id="CHEBI:30616"/>
        <dbReference type="ChEBI" id="CHEBI:83421"/>
        <dbReference type="ChEBI" id="CHEBI:456216"/>
        <dbReference type="EC" id="2.7.11.1"/>
    </reaction>
</comment>
<dbReference type="PANTHER" id="PTHR45852:SF1">
    <property type="entry name" value="SERINE_THREONINE-PROTEIN KINASE RIO2"/>
    <property type="match status" value="1"/>
</dbReference>
<dbReference type="EMBL" id="JAGGMV010000003">
    <property type="protein sequence ID" value="MBP2201862.1"/>
    <property type="molecule type" value="Genomic_DNA"/>
</dbReference>
<proteinExistence type="inferred from homology"/>
<keyword evidence="6" id="KW-0479">Metal-binding</keyword>
<dbReference type="GO" id="GO:0004674">
    <property type="term" value="F:protein serine/threonine kinase activity"/>
    <property type="evidence" value="ECO:0007669"/>
    <property type="project" value="UniProtKB-KW"/>
</dbReference>
<dbReference type="Gene3D" id="1.10.10.10">
    <property type="entry name" value="Winged helix-like DNA-binding domain superfamily/Winged helix DNA-binding domain"/>
    <property type="match status" value="1"/>
</dbReference>
<evidence type="ECO:0000256" key="5">
    <source>
        <dbReference type="ARBA" id="ARBA00022679"/>
    </source>
</evidence>
<dbReference type="InterPro" id="IPR000687">
    <property type="entry name" value="RIO_kinase"/>
</dbReference>
<dbReference type="InterPro" id="IPR018935">
    <property type="entry name" value="RIO_kinase_CS"/>
</dbReference>
<dbReference type="Pfam" id="PF01163">
    <property type="entry name" value="RIO1"/>
    <property type="match status" value="1"/>
</dbReference>
<dbReference type="EC" id="2.7.11.1" evidence="3"/>
<keyword evidence="5 14" id="KW-0808">Transferase</keyword>
<dbReference type="SUPFAM" id="SSF46785">
    <property type="entry name" value="Winged helix' DNA-binding domain"/>
    <property type="match status" value="1"/>
</dbReference>
<dbReference type="InterPro" id="IPR000719">
    <property type="entry name" value="Prot_kinase_dom"/>
</dbReference>
<comment type="caution">
    <text evidence="14">The sequence shown here is derived from an EMBL/GenBank/DDBJ whole genome shotgun (WGS) entry which is preliminary data.</text>
</comment>
<dbReference type="AlphaFoldDB" id="A0A8J7RHC6"/>
<dbReference type="PANTHER" id="PTHR45852">
    <property type="entry name" value="SER/THR-PROTEIN KINASE RIO2"/>
    <property type="match status" value="1"/>
</dbReference>
<evidence type="ECO:0000256" key="10">
    <source>
        <dbReference type="ARBA" id="ARBA00022842"/>
    </source>
</evidence>
<dbReference type="Gene3D" id="3.30.200.20">
    <property type="entry name" value="Phosphorylase Kinase, domain 1"/>
    <property type="match status" value="1"/>
</dbReference>
<dbReference type="GO" id="GO:0005524">
    <property type="term" value="F:ATP binding"/>
    <property type="evidence" value="ECO:0007669"/>
    <property type="project" value="UniProtKB-KW"/>
</dbReference>
<dbReference type="PROSITE" id="PS50011">
    <property type="entry name" value="PROTEIN_KINASE_DOM"/>
    <property type="match status" value="1"/>
</dbReference>
<sequence length="298" mass="35095">MIYIKDMEDLDWRILRIVEICLKNHEWVPIKEIVKKAKLNQNEVSYRISRLIHIKMLNSSQYGYRISHWGYDALALDTYSKKDLIVGMGGKVGVGKEGDVYNVLLPDNRNAVLKFHKHGRTCFTMGKRYRNYLADKRHMSWLYSSRLSAEKEFEVLTALYPIVKVPEPIANNRHTILMGKMEGTDLKKANLHRLDLNPEELFEEIIEEVKKAYKLGYIHGDLSEFNILINSDGDFVIIDWPQVIEINDNKFKIEKISSKDVEYDVEYYLKRDIGNLLRYFKKYGLNKDLDTLYNYIIN</sequence>
<gene>
    <name evidence="14" type="ORF">J3E07_001287</name>
</gene>
<keyword evidence="10" id="KW-0460">Magnesium</keyword>
<evidence type="ECO:0000256" key="3">
    <source>
        <dbReference type="ARBA" id="ARBA00012513"/>
    </source>
</evidence>
<dbReference type="GO" id="GO:0046872">
    <property type="term" value="F:metal ion binding"/>
    <property type="evidence" value="ECO:0007669"/>
    <property type="project" value="UniProtKB-KW"/>
</dbReference>
<dbReference type="SUPFAM" id="SSF56112">
    <property type="entry name" value="Protein kinase-like (PK-like)"/>
    <property type="match status" value="1"/>
</dbReference>
<dbReference type="GO" id="GO:0030688">
    <property type="term" value="C:preribosome, small subunit precursor"/>
    <property type="evidence" value="ECO:0007669"/>
    <property type="project" value="TreeGrafter"/>
</dbReference>
<reference evidence="14" key="1">
    <citation type="submission" date="2021-03" db="EMBL/GenBank/DDBJ databases">
        <title>Genomic Encyclopedia of Type Strains, Phase IV (KMG-V): Genome sequencing to study the core and pangenomes of soil and plant-associated prokaryotes.</title>
        <authorList>
            <person name="Whitman W."/>
        </authorList>
    </citation>
    <scope>NUCLEOTIDE SEQUENCE</scope>
    <source>
        <strain evidence="14">C4</strain>
    </source>
</reference>
<evidence type="ECO:0000256" key="6">
    <source>
        <dbReference type="ARBA" id="ARBA00022723"/>
    </source>
</evidence>
<name>A0A8J7RHC6_METVO</name>
<dbReference type="FunFam" id="3.30.200.20:FF:000052">
    <property type="entry name" value="Serine/threonine-protein kinase RIO2"/>
    <property type="match status" value="1"/>
</dbReference>
<evidence type="ECO:0000313" key="14">
    <source>
        <dbReference type="EMBL" id="MBP2201862.1"/>
    </source>
</evidence>
<keyword evidence="8 14" id="KW-0418">Kinase</keyword>
<keyword evidence="4" id="KW-0723">Serine/threonine-protein kinase</keyword>
<evidence type="ECO:0000256" key="8">
    <source>
        <dbReference type="ARBA" id="ARBA00022777"/>
    </source>
</evidence>
<evidence type="ECO:0000256" key="1">
    <source>
        <dbReference type="ARBA" id="ARBA00001946"/>
    </source>
</evidence>
<dbReference type="PROSITE" id="PS01245">
    <property type="entry name" value="RIO1"/>
    <property type="match status" value="1"/>
</dbReference>
<dbReference type="InterPro" id="IPR036390">
    <property type="entry name" value="WH_DNA-bd_sf"/>
</dbReference>
<dbReference type="SMART" id="SM00090">
    <property type="entry name" value="RIO"/>
    <property type="match status" value="1"/>
</dbReference>
<keyword evidence="9" id="KW-0067">ATP-binding</keyword>
<evidence type="ECO:0000256" key="7">
    <source>
        <dbReference type="ARBA" id="ARBA00022741"/>
    </source>
</evidence>